<evidence type="ECO:0000313" key="5">
    <source>
        <dbReference type="Proteomes" id="UP001519293"/>
    </source>
</evidence>
<reference evidence="4 5" key="1">
    <citation type="submission" date="2021-03" db="EMBL/GenBank/DDBJ databases">
        <title>Genomic Encyclopedia of Type Strains, Phase IV (KMG-IV): sequencing the most valuable type-strain genomes for metagenomic binning, comparative biology and taxonomic classification.</title>
        <authorList>
            <person name="Goeker M."/>
        </authorList>
    </citation>
    <scope>NUCLEOTIDE SEQUENCE [LARGE SCALE GENOMIC DNA]</scope>
    <source>
        <strain evidence="4 5">DSM 26675</strain>
    </source>
</reference>
<dbReference type="Gene3D" id="3.30.700.10">
    <property type="entry name" value="Glycoprotein, Type 4 Pilin"/>
    <property type="match status" value="1"/>
</dbReference>
<name>A0ABS4RFL7_9BACI</name>
<keyword evidence="5" id="KW-1185">Reference proteome</keyword>
<accession>A0ABS4RFL7</accession>
<protein>
    <submittedName>
        <fullName evidence="4">Prepilin-type N-terminal cleavage/methylation domain-containing protein</fullName>
    </submittedName>
</protein>
<dbReference type="InterPro" id="IPR012902">
    <property type="entry name" value="N_methyl_site"/>
</dbReference>
<dbReference type="RefSeq" id="WP_066396391.1">
    <property type="nucleotide sequence ID" value="NZ_JAGIKZ010000004.1"/>
</dbReference>
<proteinExistence type="predicted"/>
<gene>
    <name evidence="4" type="ORF">J2Z40_001144</name>
</gene>
<evidence type="ECO:0000313" key="4">
    <source>
        <dbReference type="EMBL" id="MBP2240587.1"/>
    </source>
</evidence>
<dbReference type="InterPro" id="IPR045584">
    <property type="entry name" value="Pilin-like"/>
</dbReference>
<keyword evidence="3" id="KW-0472">Membrane</keyword>
<organism evidence="4 5">
    <name type="scientific">Cytobacillus eiseniae</name>
    <dbReference type="NCBI Taxonomy" id="762947"/>
    <lineage>
        <taxon>Bacteria</taxon>
        <taxon>Bacillati</taxon>
        <taxon>Bacillota</taxon>
        <taxon>Bacilli</taxon>
        <taxon>Bacillales</taxon>
        <taxon>Bacillaceae</taxon>
        <taxon>Cytobacillus</taxon>
    </lineage>
</organism>
<keyword evidence="2" id="KW-0178">Competence</keyword>
<keyword evidence="3" id="KW-0812">Transmembrane</keyword>
<sequence length="150" mass="16577">MIRKASLNERGLTLIELLAVIVILGVIAMIAIIAVTNVIQTMKDRAFIGNAIAMKEAASFYIRQEVTSGNPLPEKITYKTLVEYQFIEPFKDPDTSSYLPASENTYVTVKGTNVNAVCLIADKRSLCSIDGIQKPIPFNELTTDHLTKNE</sequence>
<dbReference type="EMBL" id="JAGIKZ010000004">
    <property type="protein sequence ID" value="MBP2240587.1"/>
    <property type="molecule type" value="Genomic_DNA"/>
</dbReference>
<comment type="caution">
    <text evidence="4">The sequence shown here is derived from an EMBL/GenBank/DDBJ whole genome shotgun (WGS) entry which is preliminary data.</text>
</comment>
<evidence type="ECO:0000256" key="3">
    <source>
        <dbReference type="SAM" id="Phobius"/>
    </source>
</evidence>
<comment type="subcellular location">
    <subcellularLocation>
        <location evidence="1">Cell surface</location>
    </subcellularLocation>
</comment>
<evidence type="ECO:0000256" key="2">
    <source>
        <dbReference type="ARBA" id="ARBA00023287"/>
    </source>
</evidence>
<dbReference type="NCBIfam" id="TIGR02532">
    <property type="entry name" value="IV_pilin_GFxxxE"/>
    <property type="match status" value="1"/>
</dbReference>
<keyword evidence="3" id="KW-1133">Transmembrane helix</keyword>
<dbReference type="Pfam" id="PF07963">
    <property type="entry name" value="N_methyl"/>
    <property type="match status" value="1"/>
</dbReference>
<feature type="transmembrane region" description="Helical" evidence="3">
    <location>
        <begin position="12"/>
        <end position="35"/>
    </location>
</feature>
<dbReference type="PROSITE" id="PS00409">
    <property type="entry name" value="PROKAR_NTER_METHYL"/>
    <property type="match status" value="1"/>
</dbReference>
<dbReference type="Proteomes" id="UP001519293">
    <property type="component" value="Unassembled WGS sequence"/>
</dbReference>
<evidence type="ECO:0000256" key="1">
    <source>
        <dbReference type="ARBA" id="ARBA00004241"/>
    </source>
</evidence>
<dbReference type="SUPFAM" id="SSF54523">
    <property type="entry name" value="Pili subunits"/>
    <property type="match status" value="1"/>
</dbReference>